<dbReference type="InterPro" id="IPR006016">
    <property type="entry name" value="UspA"/>
</dbReference>
<organism evidence="4 5">
    <name type="scientific">Citricoccus nitrophenolicus</name>
    <dbReference type="NCBI Taxonomy" id="863575"/>
    <lineage>
        <taxon>Bacteria</taxon>
        <taxon>Bacillati</taxon>
        <taxon>Actinomycetota</taxon>
        <taxon>Actinomycetes</taxon>
        <taxon>Micrococcales</taxon>
        <taxon>Micrococcaceae</taxon>
        <taxon>Citricoccus</taxon>
    </lineage>
</organism>
<proteinExistence type="inferred from homology"/>
<dbReference type="EMBL" id="JBDXMX010000002">
    <property type="protein sequence ID" value="MEO9247185.1"/>
    <property type="molecule type" value="Genomic_DNA"/>
</dbReference>
<evidence type="ECO:0000256" key="2">
    <source>
        <dbReference type="SAM" id="MobiDB-lite"/>
    </source>
</evidence>
<dbReference type="Proteomes" id="UP001484097">
    <property type="component" value="Unassembled WGS sequence"/>
</dbReference>
<evidence type="ECO:0000256" key="1">
    <source>
        <dbReference type="ARBA" id="ARBA00008791"/>
    </source>
</evidence>
<feature type="domain" description="UspA" evidence="3">
    <location>
        <begin position="74"/>
        <end position="125"/>
    </location>
</feature>
<sequence>MTILVAYSHTDEGAAALAHAARLSAKDAQDLVVFDLDASSTADDGSIAPGHLPEGSVADGHSVSWRGPDHQSQDAAGDLLDVAEQIGAEAIVVGVRRRSRVGKLILGSMALKIIIDANVPVIAVKAEQHER</sequence>
<keyword evidence="5" id="KW-1185">Reference proteome</keyword>
<evidence type="ECO:0000313" key="4">
    <source>
        <dbReference type="EMBL" id="MEO9247185.1"/>
    </source>
</evidence>
<dbReference type="Gene3D" id="3.40.50.620">
    <property type="entry name" value="HUPs"/>
    <property type="match status" value="1"/>
</dbReference>
<evidence type="ECO:0000313" key="5">
    <source>
        <dbReference type="Proteomes" id="UP001484097"/>
    </source>
</evidence>
<name>A0ABV0IG96_9MICC</name>
<feature type="region of interest" description="Disordered" evidence="2">
    <location>
        <begin position="44"/>
        <end position="74"/>
    </location>
</feature>
<comment type="similarity">
    <text evidence="1">Belongs to the universal stress protein A family.</text>
</comment>
<comment type="caution">
    <text evidence="4">The sequence shown here is derived from an EMBL/GenBank/DDBJ whole genome shotgun (WGS) entry which is preliminary data.</text>
</comment>
<dbReference type="Pfam" id="PF00582">
    <property type="entry name" value="Usp"/>
    <property type="match status" value="1"/>
</dbReference>
<dbReference type="InterPro" id="IPR014729">
    <property type="entry name" value="Rossmann-like_a/b/a_fold"/>
</dbReference>
<protein>
    <submittedName>
        <fullName evidence="4">Universal stress protein</fullName>
    </submittedName>
</protein>
<reference evidence="4 5" key="1">
    <citation type="submission" date="2024-05" db="EMBL/GenBank/DDBJ databases">
        <authorList>
            <person name="Yi C."/>
        </authorList>
    </citation>
    <scope>NUCLEOTIDE SEQUENCE [LARGE SCALE GENOMIC DNA]</scope>
    <source>
        <strain evidence="4 5">XS13</strain>
    </source>
</reference>
<dbReference type="InterPro" id="IPR006015">
    <property type="entry name" value="Universal_stress_UspA"/>
</dbReference>
<dbReference type="SUPFAM" id="SSF52402">
    <property type="entry name" value="Adenine nucleotide alpha hydrolases-like"/>
    <property type="match status" value="1"/>
</dbReference>
<gene>
    <name evidence="4" type="ORF">ABDK96_05795</name>
</gene>
<dbReference type="RefSeq" id="WP_347919650.1">
    <property type="nucleotide sequence ID" value="NZ_JBDXMX010000002.1"/>
</dbReference>
<dbReference type="PRINTS" id="PR01438">
    <property type="entry name" value="UNVRSLSTRESS"/>
</dbReference>
<accession>A0ABV0IG96</accession>
<evidence type="ECO:0000259" key="3">
    <source>
        <dbReference type="Pfam" id="PF00582"/>
    </source>
</evidence>